<proteinExistence type="inferred from homology"/>
<dbReference type="Proteomes" id="UP000824998">
    <property type="component" value="Unassembled WGS sequence"/>
</dbReference>
<sequence>MVAATQGMAEMKSLESFQALYTDLETLSEGNLSDQLLERVGPQLDGLLEDFQRLLDKKPRNEESRKGLETGHLEISGDEYQINDEFQQGALRLADDLNLDELDAAHLFFQCQSETETAGRPAHTIAIIRFHQRRKWLLDCVRSILQIAADVDQDEDVRLGVQAFVDRLTGLGTAQGSPRYLVKCFAGMTDVKQWLQRLAEKVNTASILNQGQQADFVEMTEFQQVNLVTQHEILGLIAFYLVKLNHCKASDFDIIIDTLKKIDKYDNLLLHYFPPLAACIAKFGGSEGGGTMNDARNLHTKLCGQADHSTWSLSYLQAAFRAWWLAEYSGWYGENADGSIPENQLEDEAKQRSKLFTEALKDGAFDFLLCVSADSKSVEWHDPARQGLRQWLQRKTPVMLTSPFPFSTHFQEVLMEQLESFIEAFITNLPDVLRKLRTDEDEQRQLNKELNHDLDLERFLVIISFVFEGRPKAALEGFWDVRDGALMGFVQWASRRASTPLVTAFCEMLQSISEDELCATAAYEFLLDEGSQSSGRMRRSHSLSWNQIFKELNYFSSKIRDSPALPQAQSYRAGKPHADFVEFEPEQTLMLESYLRLITRLCTESGTARSFLAHHPTFRITELLFQLSSSDIGSRLRACAFTTLRSLVSHKTPETGEFLWNSMDLWVSGGYAPGFNMSKANFNMSVMGSPAGISAILKGLSSGFEEPDAFLQLLQALIIPCEGHSTLRDELPFPENLGIATRIPGIVPYIDFAIGQIFGSHLPEVGDIYQQRLLRLTSLEFIATCLGTFNEDLVIFASQSNVAVDLAIGASSLESYVLLHPFSRVMEWMYNDKVMTTLFAAIHQDPAEVGAAPSDSPLVLSLLKGIHVVSLILDLQPTYLDIIKPLIRSHPHLRRTPVPNAAFASFEDGVLSHLAILAELGLYCGSGHPDLVLASLKLLEKLSASSQLTAGPTSRDFSRGGHRNKALAALEDDAEAVSKILLREMEVKININQGPESPGYIIKLRILDFLISCLRSSPDLPTVAHLLLGFNCSDHTVSIESKSSFTRGISLFHTILSSVLDVSVVDDLGMASWIIKLGHKALQVLRELWSSPLTSDLVTLEMRSNDAFFMLFGQEEVIAPGIRWNGLEIMDQSFTTSPASSCLAEFLDRRAILLQYLSTELRQIVDSHSPTLKKRVFETLMGSTRLDDGQMRPHAAIFDYFDFMDPPIDENVRPTQLSLIQDLNFSSCLYQSDDSVSTANLGKMEELLLLRRAELLKTKFQEGSPEMVALNSQAQQLLEFHARDNSMKILYAARLNVLRAWVQLMLLMIEKGDFGRTSKTSIMLRTLQTIMPRLESNLDNVVEATELAKLAKSVIFSLDFDAQSFNHDEMGDLVSDKLFHLFQVSLKAINSLGSKTNLKQIFYTISYRYLTGMSDVRGISGLHSRHSIQTIKSAGDRFIDIVCDDAHASEFTTRIAALLILGALIAMAKNENSKYIIESLMRSNFVTILVGSIQNIPIDLRESSPENLDMTLSCCKARLAVLLQISQTRFGASTVLNAGLFHSIKESSLFSTDPDLGVDIAGPDALSKHYTLLVAIMRIICATLLSRGAQNQQTLEQGHKFLAENRLSILTVLKKSAGLGASVEVTEQIEELADAFMLLVTLTGFLETEEQKAPKKVSRTAFT</sequence>
<organism evidence="5 6">
    <name type="scientific">Amylocarpus encephaloides</name>
    <dbReference type="NCBI Taxonomy" id="45428"/>
    <lineage>
        <taxon>Eukaryota</taxon>
        <taxon>Fungi</taxon>
        <taxon>Dikarya</taxon>
        <taxon>Ascomycota</taxon>
        <taxon>Pezizomycotina</taxon>
        <taxon>Leotiomycetes</taxon>
        <taxon>Helotiales</taxon>
        <taxon>Helotiales incertae sedis</taxon>
        <taxon>Amylocarpus</taxon>
    </lineage>
</organism>
<dbReference type="GO" id="GO:0017056">
    <property type="term" value="F:structural constituent of nuclear pore"/>
    <property type="evidence" value="ECO:0007669"/>
    <property type="project" value="TreeGrafter"/>
</dbReference>
<dbReference type="PANTHER" id="PTHR31344:SF0">
    <property type="entry name" value="NUCLEAR PORE COMPLEX PROTEIN NUP205"/>
    <property type="match status" value="1"/>
</dbReference>
<gene>
    <name evidence="5" type="ORF">BJ875DRAFT_460713</name>
</gene>
<name>A0A9P7YJP4_9HELO</name>
<keyword evidence="3" id="KW-0813">Transport</keyword>
<keyword evidence="6" id="KW-1185">Reference proteome</keyword>
<dbReference type="OrthoDB" id="2019644at2759"/>
<dbReference type="Pfam" id="PF11894">
    <property type="entry name" value="Nup192"/>
    <property type="match status" value="1"/>
</dbReference>
<comment type="similarity">
    <text evidence="2">Belongs to the NUP186/NUP192/NUP205 family.</text>
</comment>
<evidence type="ECO:0000256" key="1">
    <source>
        <dbReference type="ARBA" id="ARBA00004123"/>
    </source>
</evidence>
<evidence type="ECO:0000256" key="2">
    <source>
        <dbReference type="ARBA" id="ARBA00005892"/>
    </source>
</evidence>
<reference evidence="5" key="1">
    <citation type="journal article" date="2021" name="IMA Fungus">
        <title>Genomic characterization of three marine fungi, including Emericellopsis atlantica sp. nov. with signatures of a generalist lifestyle and marine biomass degradation.</title>
        <authorList>
            <person name="Hagestad O.C."/>
            <person name="Hou L."/>
            <person name="Andersen J.H."/>
            <person name="Hansen E.H."/>
            <person name="Altermark B."/>
            <person name="Li C."/>
            <person name="Kuhnert E."/>
            <person name="Cox R.J."/>
            <person name="Crous P.W."/>
            <person name="Spatafora J.W."/>
            <person name="Lail K."/>
            <person name="Amirebrahimi M."/>
            <person name="Lipzen A."/>
            <person name="Pangilinan J."/>
            <person name="Andreopoulos W."/>
            <person name="Hayes R.D."/>
            <person name="Ng V."/>
            <person name="Grigoriev I.V."/>
            <person name="Jackson S.A."/>
            <person name="Sutton T.D.S."/>
            <person name="Dobson A.D.W."/>
            <person name="Rama T."/>
        </authorList>
    </citation>
    <scope>NUCLEOTIDE SEQUENCE</scope>
    <source>
        <strain evidence="5">TRa018bII</strain>
    </source>
</reference>
<dbReference type="GO" id="GO:0006999">
    <property type="term" value="P:nuclear pore organization"/>
    <property type="evidence" value="ECO:0007669"/>
    <property type="project" value="TreeGrafter"/>
</dbReference>
<keyword evidence="4" id="KW-0539">Nucleus</keyword>
<protein>
    <submittedName>
        <fullName evidence="5">Nucleoporin Nup186/Nup192/Nup205</fullName>
    </submittedName>
</protein>
<evidence type="ECO:0000313" key="5">
    <source>
        <dbReference type="EMBL" id="KAG9234772.1"/>
    </source>
</evidence>
<evidence type="ECO:0000256" key="3">
    <source>
        <dbReference type="ARBA" id="ARBA00022448"/>
    </source>
</evidence>
<dbReference type="InterPro" id="IPR021827">
    <property type="entry name" value="Nup186/Nup192/Nup205"/>
</dbReference>
<evidence type="ECO:0000256" key="4">
    <source>
        <dbReference type="ARBA" id="ARBA00023242"/>
    </source>
</evidence>
<comment type="caution">
    <text evidence="5">The sequence shown here is derived from an EMBL/GenBank/DDBJ whole genome shotgun (WGS) entry which is preliminary data.</text>
</comment>
<dbReference type="GO" id="GO:0044611">
    <property type="term" value="C:nuclear pore inner ring"/>
    <property type="evidence" value="ECO:0007669"/>
    <property type="project" value="TreeGrafter"/>
</dbReference>
<comment type="subcellular location">
    <subcellularLocation>
        <location evidence="1">Nucleus</location>
    </subcellularLocation>
</comment>
<accession>A0A9P7YJP4</accession>
<dbReference type="PANTHER" id="PTHR31344">
    <property type="entry name" value="NUCLEAR PORE COMPLEX PROTEIN NUP205"/>
    <property type="match status" value="1"/>
</dbReference>
<dbReference type="EMBL" id="MU251452">
    <property type="protein sequence ID" value="KAG9234772.1"/>
    <property type="molecule type" value="Genomic_DNA"/>
</dbReference>
<evidence type="ECO:0000313" key="6">
    <source>
        <dbReference type="Proteomes" id="UP000824998"/>
    </source>
</evidence>